<evidence type="ECO:0000313" key="2">
    <source>
        <dbReference type="Proteomes" id="UP000887013"/>
    </source>
</evidence>
<evidence type="ECO:0000313" key="1">
    <source>
        <dbReference type="EMBL" id="GFT14675.1"/>
    </source>
</evidence>
<protein>
    <submittedName>
        <fullName evidence="1">Uncharacterized protein</fullName>
    </submittedName>
</protein>
<gene>
    <name evidence="1" type="ORF">NPIL_246781</name>
</gene>
<dbReference type="Proteomes" id="UP000887013">
    <property type="component" value="Unassembled WGS sequence"/>
</dbReference>
<name>A0A8X6NIE7_NEPPI</name>
<comment type="caution">
    <text evidence="1">The sequence shown here is derived from an EMBL/GenBank/DDBJ whole genome shotgun (WGS) entry which is preliminary data.</text>
</comment>
<proteinExistence type="predicted"/>
<dbReference type="EMBL" id="BMAW01058131">
    <property type="protein sequence ID" value="GFT14675.1"/>
    <property type="molecule type" value="Genomic_DNA"/>
</dbReference>
<dbReference type="AlphaFoldDB" id="A0A8X6NIE7"/>
<keyword evidence="2" id="KW-1185">Reference proteome</keyword>
<reference evidence="1" key="1">
    <citation type="submission" date="2020-08" db="EMBL/GenBank/DDBJ databases">
        <title>Multicomponent nature underlies the extraordinary mechanical properties of spider dragline silk.</title>
        <authorList>
            <person name="Kono N."/>
            <person name="Nakamura H."/>
            <person name="Mori M."/>
            <person name="Yoshida Y."/>
            <person name="Ohtoshi R."/>
            <person name="Malay A.D."/>
            <person name="Moran D.A.P."/>
            <person name="Tomita M."/>
            <person name="Numata K."/>
            <person name="Arakawa K."/>
        </authorList>
    </citation>
    <scope>NUCLEOTIDE SEQUENCE</scope>
</reference>
<sequence>MAQLWYRSTCSYSTSKNNCLGEVNQSWEATGIKTLFSSRKPPSYPSETASTSVPFPKVNNPNEVAIFDEEQIPHRVFSFEPVVHQRRGKWIATQFHFVDIPLDHCLNLALIISIHNRDLLCLPNSFLQFPPEGYMYRRRLRIKCKIRCCFFTYGMEFMFDLL</sequence>
<accession>A0A8X6NIE7</accession>
<organism evidence="1 2">
    <name type="scientific">Nephila pilipes</name>
    <name type="common">Giant wood spider</name>
    <name type="synonym">Nephila maculata</name>
    <dbReference type="NCBI Taxonomy" id="299642"/>
    <lineage>
        <taxon>Eukaryota</taxon>
        <taxon>Metazoa</taxon>
        <taxon>Ecdysozoa</taxon>
        <taxon>Arthropoda</taxon>
        <taxon>Chelicerata</taxon>
        <taxon>Arachnida</taxon>
        <taxon>Araneae</taxon>
        <taxon>Araneomorphae</taxon>
        <taxon>Entelegynae</taxon>
        <taxon>Araneoidea</taxon>
        <taxon>Nephilidae</taxon>
        <taxon>Nephila</taxon>
    </lineage>
</organism>